<sequence>MRGYSNDDELVYLMHCGSERAREILYRRYYHLVSKWMLTFSYYFVSGYEHEDFIQMAMMGFHDIIDSYRDDQKATLATFMKIALTKRILSLLRVNKDICYRAGTTILSLDNYVDDDKEIRYVDMVVDSHEHYHPEMSLMVKEAKTYYSTQIEARTSPRENQVMKYKKEGYDEVEIAKKLHISVKSVYNAVYRYSKKVVGIDELK</sequence>
<evidence type="ECO:0000256" key="2">
    <source>
        <dbReference type="ARBA" id="ARBA00021245"/>
    </source>
</evidence>
<dbReference type="OrthoDB" id="1652978at2"/>
<dbReference type="RefSeq" id="WP_087357604.1">
    <property type="nucleotide sequence ID" value="NZ_NFLJ01000010.1"/>
</dbReference>
<dbReference type="GO" id="GO:0003677">
    <property type="term" value="F:DNA binding"/>
    <property type="evidence" value="ECO:0007669"/>
    <property type="project" value="InterPro"/>
</dbReference>
<dbReference type="Proteomes" id="UP000195305">
    <property type="component" value="Unassembled WGS sequence"/>
</dbReference>
<dbReference type="SUPFAM" id="SSF88946">
    <property type="entry name" value="Sigma2 domain of RNA polymerase sigma factors"/>
    <property type="match status" value="1"/>
</dbReference>
<dbReference type="Pfam" id="PF00196">
    <property type="entry name" value="GerE"/>
    <property type="match status" value="1"/>
</dbReference>
<proteinExistence type="inferred from homology"/>
<dbReference type="GO" id="GO:0006352">
    <property type="term" value="P:DNA-templated transcription initiation"/>
    <property type="evidence" value="ECO:0007669"/>
    <property type="project" value="InterPro"/>
</dbReference>
<organism evidence="6 7">
    <name type="scientific">Massilimicrobiota timonensis</name>
    <dbReference type="NCBI Taxonomy" id="1776392"/>
    <lineage>
        <taxon>Bacteria</taxon>
        <taxon>Bacillati</taxon>
        <taxon>Bacillota</taxon>
        <taxon>Erysipelotrichia</taxon>
        <taxon>Erysipelotrichales</taxon>
        <taxon>Erysipelotrichaceae</taxon>
        <taxon>Massilimicrobiota</taxon>
    </lineage>
</organism>
<dbReference type="GO" id="GO:0003700">
    <property type="term" value="F:DNA-binding transcription factor activity"/>
    <property type="evidence" value="ECO:0007669"/>
    <property type="project" value="InterPro"/>
</dbReference>
<dbReference type="Gene3D" id="1.10.1740.10">
    <property type="match status" value="1"/>
</dbReference>
<evidence type="ECO:0000259" key="4">
    <source>
        <dbReference type="Pfam" id="PF00196"/>
    </source>
</evidence>
<dbReference type="NCBIfam" id="TIGR02937">
    <property type="entry name" value="sigma70-ECF"/>
    <property type="match status" value="1"/>
</dbReference>
<comment type="function">
    <text evidence="3">Sigma factors are initiation factors that promote the attachment of RNA polymerase to specific initiation sites and are then released. Sigma-S contributes to the protection against external stress, thus playing a role in cellular fitness and survival.</text>
</comment>
<dbReference type="InterPro" id="IPR036388">
    <property type="entry name" value="WH-like_DNA-bd_sf"/>
</dbReference>
<dbReference type="AlphaFoldDB" id="A0A1Y4SYY2"/>
<dbReference type="InterPro" id="IPR013325">
    <property type="entry name" value="RNA_pol_sigma_r2"/>
</dbReference>
<comment type="similarity">
    <text evidence="1">Belongs to the sigma-70 factor family.</text>
</comment>
<dbReference type="Pfam" id="PF04542">
    <property type="entry name" value="Sigma70_r2"/>
    <property type="match status" value="1"/>
</dbReference>
<protein>
    <recommendedName>
        <fullName evidence="2">RNA polymerase sigma factor SigS</fullName>
    </recommendedName>
</protein>
<dbReference type="SUPFAM" id="SSF46894">
    <property type="entry name" value="C-terminal effector domain of the bipartite response regulators"/>
    <property type="match status" value="1"/>
</dbReference>
<comment type="caution">
    <text evidence="6">The sequence shown here is derived from an EMBL/GenBank/DDBJ whole genome shotgun (WGS) entry which is preliminary data.</text>
</comment>
<dbReference type="InterPro" id="IPR014284">
    <property type="entry name" value="RNA_pol_sigma-70_dom"/>
</dbReference>
<evidence type="ECO:0000256" key="3">
    <source>
        <dbReference type="ARBA" id="ARBA00024701"/>
    </source>
</evidence>
<reference evidence="6 7" key="1">
    <citation type="journal article" date="2018" name="BMC Genomics">
        <title>Whole genome sequencing and function prediction of 133 gut anaerobes isolated from chicken caecum in pure cultures.</title>
        <authorList>
            <person name="Medvecky M."/>
            <person name="Cejkova D."/>
            <person name="Polansky O."/>
            <person name="Karasova D."/>
            <person name="Kubasova T."/>
            <person name="Cizek A."/>
            <person name="Rychlik I."/>
        </authorList>
    </citation>
    <scope>NUCLEOTIDE SEQUENCE [LARGE SCALE GENOMIC DNA]</scope>
    <source>
        <strain evidence="6 7">An13</strain>
    </source>
</reference>
<dbReference type="EMBL" id="NFLJ01000010">
    <property type="protein sequence ID" value="OUQ35104.1"/>
    <property type="molecule type" value="Genomic_DNA"/>
</dbReference>
<dbReference type="InterPro" id="IPR016032">
    <property type="entry name" value="Sig_transdc_resp-reg_C-effctor"/>
</dbReference>
<feature type="domain" description="HTH luxR-type" evidence="4">
    <location>
        <begin position="156"/>
        <end position="190"/>
    </location>
</feature>
<name>A0A1Y4SYY2_9FIRM</name>
<dbReference type="InterPro" id="IPR000792">
    <property type="entry name" value="Tscrpt_reg_LuxR_C"/>
</dbReference>
<evidence type="ECO:0000313" key="6">
    <source>
        <dbReference type="EMBL" id="OUQ35104.1"/>
    </source>
</evidence>
<evidence type="ECO:0000259" key="5">
    <source>
        <dbReference type="Pfam" id="PF04542"/>
    </source>
</evidence>
<evidence type="ECO:0000313" key="7">
    <source>
        <dbReference type="Proteomes" id="UP000195305"/>
    </source>
</evidence>
<evidence type="ECO:0000256" key="1">
    <source>
        <dbReference type="ARBA" id="ARBA00007788"/>
    </source>
</evidence>
<feature type="domain" description="RNA polymerase sigma-70 region 2" evidence="5">
    <location>
        <begin position="25"/>
        <end position="95"/>
    </location>
</feature>
<gene>
    <name evidence="6" type="ORF">B5E75_04560</name>
</gene>
<accession>A0A1Y4SYY2</accession>
<keyword evidence="7" id="KW-1185">Reference proteome</keyword>
<dbReference type="InterPro" id="IPR007627">
    <property type="entry name" value="RNA_pol_sigma70_r2"/>
</dbReference>
<dbReference type="Gene3D" id="1.10.10.10">
    <property type="entry name" value="Winged helix-like DNA-binding domain superfamily/Winged helix DNA-binding domain"/>
    <property type="match status" value="1"/>
</dbReference>